<dbReference type="Pfam" id="PF04488">
    <property type="entry name" value="Gly_transf_sug"/>
    <property type="match status" value="1"/>
</dbReference>
<sequence>MKITNTIFNYIYINYIPQISMKNITTFLSQLLLHWKRSKKSFYTLFPLLLLCLLAYNAFTIFLAPPEPVFFLPDHVVGKTTTIPSSKPPPPLQNSTTPENRNSTIPTNINAIYRPKKSQRQSQRRALEILTSSKNVPKRFEARVKKFFRTGSNCESRFFMTWISSVDSFGDREFFSIESLFKSHPNGCLIIVSRSMDSKKGLRILQPFLKKGFKVTAISPDFNYLFKKTAAQSWYNRLKHGDINPGLVPIGQNLSNLLRIGLLYRFGGIYLDTDVIVLKSFVELRNVIGAQTVNLVTGNWSRLNNAVMIFDKGHPLLLEFIDEFAKTFNGNKWGHNGPYLVSRVVSRVSRNVSGYNFTVLAPVAFYPVGWRKIGSLFEGPTSLSHSRWIVEKVKHIRRQSFGVHLWNKQSRNCKVENGSVIQHILFRSSALRNCSVLPKL</sequence>
<feature type="transmembrane region" description="Helical" evidence="2">
    <location>
        <begin position="42"/>
        <end position="64"/>
    </location>
</feature>
<comment type="caution">
    <text evidence="4">The sequence shown here is derived from an EMBL/GenBank/DDBJ whole genome shotgun (WGS) entry which is preliminary data.</text>
</comment>
<dbReference type="InterPro" id="IPR007652">
    <property type="entry name" value="A1-4-GlycosylTfrase_dom"/>
</dbReference>
<evidence type="ECO:0000313" key="5">
    <source>
        <dbReference type="Proteomes" id="UP001632038"/>
    </source>
</evidence>
<keyword evidence="2" id="KW-0812">Transmembrane</keyword>
<dbReference type="InterPro" id="IPR029044">
    <property type="entry name" value="Nucleotide-diphossugar_trans"/>
</dbReference>
<organism evidence="4 5">
    <name type="scientific">Castilleja foliolosa</name>
    <dbReference type="NCBI Taxonomy" id="1961234"/>
    <lineage>
        <taxon>Eukaryota</taxon>
        <taxon>Viridiplantae</taxon>
        <taxon>Streptophyta</taxon>
        <taxon>Embryophyta</taxon>
        <taxon>Tracheophyta</taxon>
        <taxon>Spermatophyta</taxon>
        <taxon>Magnoliopsida</taxon>
        <taxon>eudicotyledons</taxon>
        <taxon>Gunneridae</taxon>
        <taxon>Pentapetalae</taxon>
        <taxon>asterids</taxon>
        <taxon>lamiids</taxon>
        <taxon>Lamiales</taxon>
        <taxon>Orobanchaceae</taxon>
        <taxon>Pedicularideae</taxon>
        <taxon>Castillejinae</taxon>
        <taxon>Castilleja</taxon>
    </lineage>
</organism>
<evidence type="ECO:0000256" key="2">
    <source>
        <dbReference type="SAM" id="Phobius"/>
    </source>
</evidence>
<gene>
    <name evidence="4" type="ORF">CASFOL_029079</name>
</gene>
<reference evidence="5" key="1">
    <citation type="journal article" date="2024" name="IScience">
        <title>Strigolactones Initiate the Formation of Haustorium-like Structures in Castilleja.</title>
        <authorList>
            <person name="Buerger M."/>
            <person name="Peterson D."/>
            <person name="Chory J."/>
        </authorList>
    </citation>
    <scope>NUCLEOTIDE SEQUENCE [LARGE SCALE GENOMIC DNA]</scope>
</reference>
<dbReference type="PANTHER" id="PTHR46781">
    <property type="entry name" value="ALPHA 1,4-GLYCOSYLTRANSFERASE FAMILY PROTEIN"/>
    <property type="match status" value="1"/>
</dbReference>
<dbReference type="Gene3D" id="3.90.550.20">
    <property type="match status" value="1"/>
</dbReference>
<feature type="compositionally biased region" description="Polar residues" evidence="1">
    <location>
        <begin position="93"/>
        <end position="105"/>
    </location>
</feature>
<dbReference type="Proteomes" id="UP001632038">
    <property type="component" value="Unassembled WGS sequence"/>
</dbReference>
<dbReference type="Pfam" id="PF04572">
    <property type="entry name" value="Gb3_synth"/>
    <property type="match status" value="1"/>
</dbReference>
<feature type="domain" description="Alpha 1,4-glycosyltransferase" evidence="3">
    <location>
        <begin position="310"/>
        <end position="424"/>
    </location>
</feature>
<evidence type="ECO:0000256" key="1">
    <source>
        <dbReference type="SAM" id="MobiDB-lite"/>
    </source>
</evidence>
<keyword evidence="2" id="KW-1133">Transmembrane helix</keyword>
<feature type="region of interest" description="Disordered" evidence="1">
    <location>
        <begin position="82"/>
        <end position="105"/>
    </location>
</feature>
<protein>
    <recommendedName>
        <fullName evidence="3">Alpha 1,4-glycosyltransferase domain-containing protein</fullName>
    </recommendedName>
</protein>
<keyword evidence="5" id="KW-1185">Reference proteome</keyword>
<dbReference type="SUPFAM" id="SSF53448">
    <property type="entry name" value="Nucleotide-diphospho-sugar transferases"/>
    <property type="match status" value="1"/>
</dbReference>
<dbReference type="InterPro" id="IPR007577">
    <property type="entry name" value="GlycoTrfase_DXD_sugar-bd_CS"/>
</dbReference>
<name>A0ABD3CFB4_9LAMI</name>
<accession>A0ABD3CFB4</accession>
<dbReference type="EMBL" id="JAVIJP010000039">
    <property type="protein sequence ID" value="KAL3627716.1"/>
    <property type="molecule type" value="Genomic_DNA"/>
</dbReference>
<evidence type="ECO:0000313" key="4">
    <source>
        <dbReference type="EMBL" id="KAL3627716.1"/>
    </source>
</evidence>
<evidence type="ECO:0000259" key="3">
    <source>
        <dbReference type="Pfam" id="PF04572"/>
    </source>
</evidence>
<dbReference type="InterPro" id="IPR044789">
    <property type="entry name" value="Put_A1-4-GlycosylTfrase_plant"/>
</dbReference>
<dbReference type="PANTHER" id="PTHR46781:SF5">
    <property type="entry name" value="ALPHA 1,4-GLYCOSYLTRANSFERASE FAMILY PROTEIN"/>
    <property type="match status" value="1"/>
</dbReference>
<keyword evidence="2" id="KW-0472">Membrane</keyword>
<proteinExistence type="predicted"/>
<dbReference type="AlphaFoldDB" id="A0ABD3CFB4"/>